<evidence type="ECO:0000259" key="4">
    <source>
        <dbReference type="Pfam" id="PF25021"/>
    </source>
</evidence>
<dbReference type="SUPFAM" id="SSF69318">
    <property type="entry name" value="Integrin alpha N-terminal domain"/>
    <property type="match status" value="1"/>
</dbReference>
<feature type="domain" description="Teneurin NHL" evidence="4">
    <location>
        <begin position="134"/>
        <end position="184"/>
    </location>
</feature>
<evidence type="ECO:0000256" key="1">
    <source>
        <dbReference type="ARBA" id="ARBA00022729"/>
    </source>
</evidence>
<dbReference type="Pfam" id="PF25021">
    <property type="entry name" value="TEN_NHL"/>
    <property type="match status" value="2"/>
</dbReference>
<name>A0ABT6MQD6_9GAMM</name>
<keyword evidence="6" id="KW-1185">Reference proteome</keyword>
<reference evidence="5" key="1">
    <citation type="journal article" date="2007" name="Int. J. Syst. Evol. Microbiol.">
        <title>Luteimonas composti sp. nov., a moderately thermophilic bacterium isolated from food waste.</title>
        <authorList>
            <person name="Young C.C."/>
            <person name="Kampfer P."/>
            <person name="Chen W.M."/>
            <person name="Yen W.S."/>
            <person name="Arun A.B."/>
            <person name="Lai W.A."/>
            <person name="Shen F.T."/>
            <person name="Rekha P.D."/>
            <person name="Lin K.Y."/>
            <person name="Chou J.H."/>
        </authorList>
    </citation>
    <scope>NUCLEOTIDE SEQUENCE</scope>
    <source>
        <strain evidence="5">CC-YY355</strain>
    </source>
</reference>
<gene>
    <name evidence="5" type="ORF">QF205_07015</name>
</gene>
<dbReference type="EMBL" id="JARYGX010000013">
    <property type="protein sequence ID" value="MDH7452832.1"/>
    <property type="molecule type" value="Genomic_DNA"/>
</dbReference>
<dbReference type="PANTHER" id="PTHR46580:SF2">
    <property type="entry name" value="MAM DOMAIN-CONTAINING PROTEIN"/>
    <property type="match status" value="1"/>
</dbReference>
<organism evidence="5 6">
    <name type="scientific">Luteimonas composti</name>
    <dbReference type="NCBI Taxonomy" id="398257"/>
    <lineage>
        <taxon>Bacteria</taxon>
        <taxon>Pseudomonadati</taxon>
        <taxon>Pseudomonadota</taxon>
        <taxon>Gammaproteobacteria</taxon>
        <taxon>Lysobacterales</taxon>
        <taxon>Lysobacteraceae</taxon>
        <taxon>Luteimonas</taxon>
    </lineage>
</organism>
<dbReference type="SUPFAM" id="SSF101898">
    <property type="entry name" value="NHL repeat"/>
    <property type="match status" value="1"/>
</dbReference>
<dbReference type="Proteomes" id="UP001160550">
    <property type="component" value="Unassembled WGS sequence"/>
</dbReference>
<accession>A0ABT6MQD6</accession>
<dbReference type="InterPro" id="IPR028994">
    <property type="entry name" value="Integrin_alpha_N"/>
</dbReference>
<feature type="chain" id="PRO_5046193650" evidence="3">
    <location>
        <begin position="27"/>
        <end position="618"/>
    </location>
</feature>
<dbReference type="InterPro" id="IPR013517">
    <property type="entry name" value="FG-GAP"/>
</dbReference>
<evidence type="ECO:0000313" key="6">
    <source>
        <dbReference type="Proteomes" id="UP001160550"/>
    </source>
</evidence>
<proteinExistence type="predicted"/>
<comment type="caution">
    <text evidence="5">The sequence shown here is derived from an EMBL/GenBank/DDBJ whole genome shotgun (WGS) entry which is preliminary data.</text>
</comment>
<evidence type="ECO:0000256" key="3">
    <source>
        <dbReference type="SAM" id="SignalP"/>
    </source>
</evidence>
<dbReference type="Gene3D" id="2.120.10.30">
    <property type="entry name" value="TolB, C-terminal domain"/>
    <property type="match status" value="3"/>
</dbReference>
<dbReference type="PANTHER" id="PTHR46580">
    <property type="entry name" value="SENSOR KINASE-RELATED"/>
    <property type="match status" value="1"/>
</dbReference>
<protein>
    <submittedName>
        <fullName evidence="5">FG-GAP-like repeat-containing protein</fullName>
    </submittedName>
</protein>
<feature type="signal peptide" evidence="3">
    <location>
        <begin position="1"/>
        <end position="26"/>
    </location>
</feature>
<dbReference type="InterPro" id="IPR001258">
    <property type="entry name" value="NHL_repeat"/>
</dbReference>
<feature type="domain" description="Teneurin NHL" evidence="4">
    <location>
        <begin position="190"/>
        <end position="239"/>
    </location>
</feature>
<dbReference type="InterPro" id="IPR056822">
    <property type="entry name" value="TEN_NHL"/>
</dbReference>
<reference evidence="5" key="2">
    <citation type="submission" date="2023-04" db="EMBL/GenBank/DDBJ databases">
        <authorList>
            <person name="Sun J.-Q."/>
        </authorList>
    </citation>
    <scope>NUCLEOTIDE SEQUENCE</scope>
    <source>
        <strain evidence="5">CC-YY355</strain>
    </source>
</reference>
<dbReference type="Gene3D" id="2.130.10.130">
    <property type="entry name" value="Integrin alpha, N-terminal"/>
    <property type="match status" value="2"/>
</dbReference>
<dbReference type="Pfam" id="PF13517">
    <property type="entry name" value="FG-GAP_3"/>
    <property type="match status" value="2"/>
</dbReference>
<evidence type="ECO:0000256" key="2">
    <source>
        <dbReference type="ARBA" id="ARBA00022737"/>
    </source>
</evidence>
<keyword evidence="1 3" id="KW-0732">Signal</keyword>
<sequence>MKSWIVRCVAVLSLPACLLVALPASAQLIHTVAGNGQGNLSGDGGRAVDASINEPQGVAVGLDGKVYIADSFNHTVRVVHPDGTIGSVGGITVPLDLTVAANGTLYITSFNSNIYRISPNGDAAQLLSGRYGYSGDGGLAINASAQSPQGIALDSSGNVYFTDSGTHRVRRISTNGIIETVAGNGVAGSSGDGGPAVLASLNSPYDVAVDSRGRLYIADVVNSRVRVVDTNGVIQTPVADSSGVWFVEVDPNGWIYYGGYGGHVVKRYDGRSLQRLVGTGSPGYSGDGLPALRANLYRPRRIAFDAAGSAYIADQGNNRIRKVVLDEATTWASDFDGDGGSDVLLRHQAEGRNTIWMNGSSRTVWPMAAVTNLDWRVAASGDFDGDGRSDVLWRNHRTGSNLVWSGGSYLAQKQLARVSNLAWYVAGAADFDGDGKEDILWRNGETGAGAIWPSADGASSRNVVRVKNLDWRIEGVGEFNNDGRADIVWRNPVTGANVVWFSGDYSRQRTLAAVASTWSIQGLGDFNGDGETDVVWRHSQNGRGTIWLSGRYSDQQPLVRITNPAWSIVKVGDFNADRKSDLLWRNLDTGRMVIWRSANYSDQMVAGSLPDLGWLVGR</sequence>
<dbReference type="InterPro" id="IPR011042">
    <property type="entry name" value="6-blade_b-propeller_TolB-like"/>
</dbReference>
<dbReference type="RefSeq" id="WP_280942027.1">
    <property type="nucleotide sequence ID" value="NZ_JARYGX010000013.1"/>
</dbReference>
<keyword evidence="2" id="KW-0677">Repeat</keyword>
<dbReference type="Pfam" id="PF01436">
    <property type="entry name" value="NHL"/>
    <property type="match status" value="1"/>
</dbReference>
<evidence type="ECO:0000313" key="5">
    <source>
        <dbReference type="EMBL" id="MDH7452832.1"/>
    </source>
</evidence>